<dbReference type="GeneID" id="90984572"/>
<protein>
    <recommendedName>
        <fullName evidence="4">YbbR-like protein</fullName>
    </recommendedName>
</protein>
<dbReference type="OrthoDB" id="2063at2"/>
<feature type="transmembrane region" description="Helical" evidence="1">
    <location>
        <begin position="42"/>
        <end position="61"/>
    </location>
</feature>
<dbReference type="RefSeq" id="WP_037978314.1">
    <property type="nucleotide sequence ID" value="NZ_JMKI01000053.1"/>
</dbReference>
<keyword evidence="3" id="KW-1185">Reference proteome</keyword>
<keyword evidence="1" id="KW-0472">Membrane</keyword>
<reference evidence="2 3" key="1">
    <citation type="submission" date="2014-04" db="EMBL/GenBank/DDBJ databases">
        <title>Draft Genome Sequence of Synergistes jonesii.</title>
        <authorList>
            <person name="Coil D.A."/>
            <person name="Eisen J.A."/>
            <person name="Holland-Moritz H.E."/>
        </authorList>
    </citation>
    <scope>NUCLEOTIDE SEQUENCE [LARGE SCALE GENOMIC DNA]</scope>
    <source>
        <strain evidence="2 3">78-1</strain>
    </source>
</reference>
<evidence type="ECO:0000313" key="3">
    <source>
        <dbReference type="Proteomes" id="UP000027665"/>
    </source>
</evidence>
<dbReference type="PANTHER" id="PTHR37804:SF1">
    <property type="entry name" value="CDAA REGULATORY PROTEIN CDAR"/>
    <property type="match status" value="1"/>
</dbReference>
<evidence type="ECO:0000256" key="1">
    <source>
        <dbReference type="SAM" id="Phobius"/>
    </source>
</evidence>
<keyword evidence="1" id="KW-1133">Transmembrane helix</keyword>
<evidence type="ECO:0008006" key="4">
    <source>
        <dbReference type="Google" id="ProtNLM"/>
    </source>
</evidence>
<dbReference type="Gene3D" id="2.170.120.40">
    <property type="entry name" value="YbbR-like domain"/>
    <property type="match status" value="2"/>
</dbReference>
<accession>A0A073ILS5</accession>
<dbReference type="AlphaFoldDB" id="A0A073ILS5"/>
<dbReference type="STRING" id="2754.EH55_11320"/>
<comment type="caution">
    <text evidence="2">The sequence shown here is derived from an EMBL/GenBank/DDBJ whole genome shotgun (WGS) entry which is preliminary data.</text>
</comment>
<dbReference type="InterPro" id="IPR012505">
    <property type="entry name" value="YbbR"/>
</dbReference>
<dbReference type="InterPro" id="IPR053154">
    <property type="entry name" value="c-di-AMP_regulator"/>
</dbReference>
<gene>
    <name evidence="2" type="ORF">EH55_11320</name>
</gene>
<dbReference type="EMBL" id="JMKI01000053">
    <property type="protein sequence ID" value="KEJ91283.1"/>
    <property type="molecule type" value="Genomic_DNA"/>
</dbReference>
<dbReference type="Gene3D" id="2.170.120.30">
    <property type="match status" value="2"/>
</dbReference>
<organism evidence="2 3">
    <name type="scientific">Synergistes jonesii</name>
    <dbReference type="NCBI Taxonomy" id="2754"/>
    <lineage>
        <taxon>Bacteria</taxon>
        <taxon>Thermotogati</taxon>
        <taxon>Synergistota</taxon>
        <taxon>Synergistia</taxon>
        <taxon>Synergistales</taxon>
        <taxon>Synergistaceae</taxon>
        <taxon>Synergistes</taxon>
    </lineage>
</organism>
<dbReference type="Pfam" id="PF07949">
    <property type="entry name" value="YbbR"/>
    <property type="match status" value="3"/>
</dbReference>
<dbReference type="eggNOG" id="COG4856">
    <property type="taxonomic scope" value="Bacteria"/>
</dbReference>
<sequence>MPNEKKTLERLIIGTLNAVDRKLSSLSGRLNYKGESILQSKGFFICVSVFISVALWAFVALDSDSESARTLSVEINYANLPAGFSLYAPTNKIELKISGKINMLSGVRPSDLIAEVDLANLQAGKYTLPINLDVPSFARVISLKPAVAEVEVYRHVERTVEIKARAEGAPPEGMILSSITLDPASAVISGPENEVLAVQGLEAVVALDKLDEGGKARVSVALKAQANVKQPFLTTPTGKLTITPKETNATAAFENEIVGERIPVKVSVVGSPQEDLQVESIKVIPESVSIRGRSEAVKRMQSLVLPPVDITGLDQNIQIMIPMRPEQLEEGVEISGPDRARVEIRLSKKMGVKTFTNVPLLVEGSESGKEWKLSPQSVSLTVEGTQTAIDSLTDGAPCELYVDVSNIVSQQTELPVLVKNLKRDFQIVQTEPEQVRVTAVDGK</sequence>
<evidence type="ECO:0000313" key="2">
    <source>
        <dbReference type="EMBL" id="KEJ91283.1"/>
    </source>
</evidence>
<dbReference type="PANTHER" id="PTHR37804">
    <property type="entry name" value="CDAA REGULATORY PROTEIN CDAR"/>
    <property type="match status" value="1"/>
</dbReference>
<proteinExistence type="predicted"/>
<keyword evidence="1" id="KW-0812">Transmembrane</keyword>
<dbReference type="Proteomes" id="UP000027665">
    <property type="component" value="Unassembled WGS sequence"/>
</dbReference>
<name>A0A073ILS5_9BACT</name>